<dbReference type="Gene3D" id="1.10.10.2910">
    <property type="match status" value="1"/>
</dbReference>
<dbReference type="InterPro" id="IPR011856">
    <property type="entry name" value="tRNA_endonuc-like_dom_sf"/>
</dbReference>
<feature type="domain" description="Restriction endonuclease type IV Mrr" evidence="1">
    <location>
        <begin position="43"/>
        <end position="130"/>
    </location>
</feature>
<evidence type="ECO:0000313" key="3">
    <source>
        <dbReference type="EMBL" id="RDC66210.1"/>
    </source>
</evidence>
<gene>
    <name evidence="3" type="ORF">AHMF7616_04841</name>
</gene>
<dbReference type="Proteomes" id="UP000253919">
    <property type="component" value="Unassembled WGS sequence"/>
</dbReference>
<evidence type="ECO:0000259" key="2">
    <source>
        <dbReference type="Pfam" id="PF06114"/>
    </source>
</evidence>
<dbReference type="EMBL" id="QASA01000001">
    <property type="protein sequence ID" value="RDC66210.1"/>
    <property type="molecule type" value="Genomic_DNA"/>
</dbReference>
<proteinExistence type="predicted"/>
<keyword evidence="4" id="KW-1185">Reference proteome</keyword>
<comment type="caution">
    <text evidence="3">The sequence shown here is derived from an EMBL/GenBank/DDBJ whole genome shotgun (WGS) entry which is preliminary data.</text>
</comment>
<reference evidence="3 4" key="1">
    <citation type="submission" date="2018-04" db="EMBL/GenBank/DDBJ databases">
        <title>Adhaeribacter sp. HMF7616 genome sequencing and assembly.</title>
        <authorList>
            <person name="Kang H."/>
            <person name="Kang J."/>
            <person name="Cha I."/>
            <person name="Kim H."/>
            <person name="Joh K."/>
        </authorList>
    </citation>
    <scope>NUCLEOTIDE SEQUENCE [LARGE SCALE GENOMIC DNA]</scope>
    <source>
        <strain evidence="3 4">HMF7616</strain>
    </source>
</reference>
<dbReference type="Pfam" id="PF04471">
    <property type="entry name" value="Mrr_cat"/>
    <property type="match status" value="1"/>
</dbReference>
<dbReference type="GO" id="GO:0004519">
    <property type="term" value="F:endonuclease activity"/>
    <property type="evidence" value="ECO:0007669"/>
    <property type="project" value="InterPro"/>
</dbReference>
<dbReference type="SUPFAM" id="SSF52980">
    <property type="entry name" value="Restriction endonuclease-like"/>
    <property type="match status" value="1"/>
</dbReference>
<dbReference type="InterPro" id="IPR007560">
    <property type="entry name" value="Restrct_endonuc_IV_Mrr"/>
</dbReference>
<feature type="domain" description="IrrE N-terminal-like" evidence="2">
    <location>
        <begin position="276"/>
        <end position="323"/>
    </location>
</feature>
<sequence>MSTVNKGDFFEEKSFKLIEDAINSQQLGIIPAQCTIYKKKKYYSKDRESDIIFDLAIEVWPPGAQRYTLLCIIECKSYSNHKVPVSDVEEFHDKIKQVAGVHVKGIFITDNTFQDGAFRYAKSKGIMLIEAGDDNSYDIKLHKINRSSNIYNGYNSIKELKDEQNFDAPLILGINSTAFSWNVTLENFFTNLFKNKPFKSSKENNQVQGLLRLSNESIEKITTDILTSFDPGILIYHDKISLSKFIIYLNQKYSLKTDFNQDLGFDSNGNKIIGFYNNASKSIFIDHSIQLTERFSFVLAHELGHFFLHSKLTLDQEVYDNFKDSEYNLILGKHELVNAKHWIEWQANQFAASLLMQKNSISVRLIMYQINHGIRNKGTIYYDNQQVNREDFF</sequence>
<evidence type="ECO:0008006" key="5">
    <source>
        <dbReference type="Google" id="ProtNLM"/>
    </source>
</evidence>
<organism evidence="3 4">
    <name type="scientific">Adhaeribacter pallidiroseus</name>
    <dbReference type="NCBI Taxonomy" id="2072847"/>
    <lineage>
        <taxon>Bacteria</taxon>
        <taxon>Pseudomonadati</taxon>
        <taxon>Bacteroidota</taxon>
        <taxon>Cytophagia</taxon>
        <taxon>Cytophagales</taxon>
        <taxon>Hymenobacteraceae</taxon>
        <taxon>Adhaeribacter</taxon>
    </lineage>
</organism>
<dbReference type="AlphaFoldDB" id="A0A369QP95"/>
<dbReference type="InterPro" id="IPR010359">
    <property type="entry name" value="IrrE_HExxH"/>
</dbReference>
<dbReference type="OrthoDB" id="9794834at2"/>
<dbReference type="GO" id="GO:0003677">
    <property type="term" value="F:DNA binding"/>
    <property type="evidence" value="ECO:0007669"/>
    <property type="project" value="InterPro"/>
</dbReference>
<dbReference type="InterPro" id="IPR011335">
    <property type="entry name" value="Restrct_endonuc-II-like"/>
</dbReference>
<protein>
    <recommendedName>
        <fullName evidence="5">IrrE N-terminal-like domain-containing protein</fullName>
    </recommendedName>
</protein>
<dbReference type="GO" id="GO:0009307">
    <property type="term" value="P:DNA restriction-modification system"/>
    <property type="evidence" value="ECO:0007669"/>
    <property type="project" value="InterPro"/>
</dbReference>
<evidence type="ECO:0000259" key="1">
    <source>
        <dbReference type="Pfam" id="PF04471"/>
    </source>
</evidence>
<evidence type="ECO:0000313" key="4">
    <source>
        <dbReference type="Proteomes" id="UP000253919"/>
    </source>
</evidence>
<dbReference type="Pfam" id="PF06114">
    <property type="entry name" value="Peptidase_M78"/>
    <property type="match status" value="1"/>
</dbReference>
<dbReference type="Gene3D" id="3.40.1350.10">
    <property type="match status" value="1"/>
</dbReference>
<name>A0A369QP95_9BACT</name>
<accession>A0A369QP95</accession>
<dbReference type="RefSeq" id="WP_115375105.1">
    <property type="nucleotide sequence ID" value="NZ_QASA01000001.1"/>
</dbReference>